<name>A0A1F6WA73_9BACT</name>
<protein>
    <recommendedName>
        <fullName evidence="4">TrbC/VIRB2 family protein</fullName>
    </recommendedName>
</protein>
<dbReference type="EMBL" id="MFUJ01000039">
    <property type="protein sequence ID" value="OGI78682.1"/>
    <property type="molecule type" value="Genomic_DNA"/>
</dbReference>
<keyword evidence="1" id="KW-0812">Transmembrane</keyword>
<keyword evidence="1" id="KW-1133">Transmembrane helix</keyword>
<feature type="transmembrane region" description="Helical" evidence="1">
    <location>
        <begin position="60"/>
        <end position="80"/>
    </location>
</feature>
<organism evidence="2 3">
    <name type="scientific">Candidatus Nomurabacteria bacterium RIFCSPHIGHO2_12_FULL_37_29</name>
    <dbReference type="NCBI Taxonomy" id="1801759"/>
    <lineage>
        <taxon>Bacteria</taxon>
        <taxon>Candidatus Nomuraibacteriota</taxon>
    </lineage>
</organism>
<proteinExistence type="predicted"/>
<reference evidence="2 3" key="1">
    <citation type="journal article" date="2016" name="Nat. Commun.">
        <title>Thousands of microbial genomes shed light on interconnected biogeochemical processes in an aquifer system.</title>
        <authorList>
            <person name="Anantharaman K."/>
            <person name="Brown C.T."/>
            <person name="Hug L.A."/>
            <person name="Sharon I."/>
            <person name="Castelle C.J."/>
            <person name="Probst A.J."/>
            <person name="Thomas B.C."/>
            <person name="Singh A."/>
            <person name="Wilkins M.J."/>
            <person name="Karaoz U."/>
            <person name="Brodie E.L."/>
            <person name="Williams K.H."/>
            <person name="Hubbard S.S."/>
            <person name="Banfield J.F."/>
        </authorList>
    </citation>
    <scope>NUCLEOTIDE SEQUENCE [LARGE SCALE GENOMIC DNA]</scope>
</reference>
<evidence type="ECO:0008006" key="4">
    <source>
        <dbReference type="Google" id="ProtNLM"/>
    </source>
</evidence>
<keyword evidence="1" id="KW-0472">Membrane</keyword>
<dbReference type="Pfam" id="PF18895">
    <property type="entry name" value="T4SS_pilin"/>
    <property type="match status" value="1"/>
</dbReference>
<accession>A0A1F6WA73</accession>
<dbReference type="AlphaFoldDB" id="A0A1F6WA73"/>
<feature type="transmembrane region" description="Helical" evidence="1">
    <location>
        <begin position="92"/>
        <end position="110"/>
    </location>
</feature>
<dbReference type="InterPro" id="IPR043993">
    <property type="entry name" value="T4SS_pilin"/>
</dbReference>
<evidence type="ECO:0000313" key="2">
    <source>
        <dbReference type="EMBL" id="OGI78682.1"/>
    </source>
</evidence>
<dbReference type="Proteomes" id="UP000177052">
    <property type="component" value="Unassembled WGS sequence"/>
</dbReference>
<evidence type="ECO:0000313" key="3">
    <source>
        <dbReference type="Proteomes" id="UP000177052"/>
    </source>
</evidence>
<comment type="caution">
    <text evidence="2">The sequence shown here is derived from an EMBL/GenBank/DDBJ whole genome shotgun (WGS) entry which is preliminary data.</text>
</comment>
<evidence type="ECO:0000256" key="1">
    <source>
        <dbReference type="SAM" id="Phobius"/>
    </source>
</evidence>
<sequence>MILFKKNLQKFVLLVYLFSLPFSLIYAEVKPCPPGTICNPISQDSLNGLIKTLLEGVLRIGIPLVALSIIYCGFLFVSARGNSEKITKAKDALLYTLIGAAVLLGSWAIAKLISDTVFAL</sequence>
<gene>
    <name evidence="2" type="ORF">A3F19_01835</name>
</gene>